<feature type="compositionally biased region" description="Acidic residues" evidence="1">
    <location>
        <begin position="229"/>
        <end position="252"/>
    </location>
</feature>
<sequence>MRQYTQRSAYKQNLCLPFLHLSFLNIQNTQYQAKFIKLTKSTKSELYLPEVKEDVLLFEEEGVVGEGDGEEGVAEGEGGVRVEGHAEGGGVRGTPAQPGVPREENHLSMSAVKRKRAEIATNRLSKPFRSPLGTGRKTSSGTTTSLDVTIRKTKNDIDTLKQAHALSTSSTDADLEALIDKWRLASQAIAEELFGTVKEKVYRMGGVAAWREAERSKRDRMKDWGAEDVVQDDDDADCEFDEEGEELPEDEQDYRKAMKRQAREEMQAAADPPDEPPPEEAAAEDVIQEEDSFTMGTMLRSMRVELDLIGWDAEGERWV</sequence>
<gene>
    <name evidence="2" type="ORF">TI39_contig4173g00020</name>
</gene>
<dbReference type="EMBL" id="LAFY01004132">
    <property type="protein sequence ID" value="KJX94627.1"/>
    <property type="molecule type" value="Genomic_DNA"/>
</dbReference>
<dbReference type="PANTHER" id="PTHR28527:SF1">
    <property type="entry name" value="SWI5-DEPENDENT RECOMBINATION DNA REPAIR PROTEIN 1"/>
    <property type="match status" value="1"/>
</dbReference>
<evidence type="ECO:0000313" key="2">
    <source>
        <dbReference type="EMBL" id="KJX94627.1"/>
    </source>
</evidence>
<dbReference type="STRING" id="1047168.A0A0F4GC86"/>
<evidence type="ECO:0000256" key="1">
    <source>
        <dbReference type="SAM" id="MobiDB-lite"/>
    </source>
</evidence>
<comment type="caution">
    <text evidence="2">The sequence shown here is derived from an EMBL/GenBank/DDBJ whole genome shotgun (WGS) entry which is preliminary data.</text>
</comment>
<feature type="region of interest" description="Disordered" evidence="1">
    <location>
        <begin position="126"/>
        <end position="146"/>
    </location>
</feature>
<feature type="region of interest" description="Disordered" evidence="1">
    <location>
        <begin position="214"/>
        <end position="291"/>
    </location>
</feature>
<accession>A0A0F4GC86</accession>
<dbReference type="PANTHER" id="PTHR28527">
    <property type="entry name" value="MATING-TYPE SWITCHING PROTEIN SWI2-RELATED"/>
    <property type="match status" value="1"/>
</dbReference>
<evidence type="ECO:0008006" key="4">
    <source>
        <dbReference type="Google" id="ProtNLM"/>
    </source>
</evidence>
<feature type="compositionally biased region" description="Low complexity" evidence="1">
    <location>
        <begin position="133"/>
        <end position="145"/>
    </location>
</feature>
<dbReference type="OrthoDB" id="27934at2759"/>
<name>A0A0F4GC86_9PEZI</name>
<proteinExistence type="predicted"/>
<dbReference type="GO" id="GO:0006310">
    <property type="term" value="P:DNA recombination"/>
    <property type="evidence" value="ECO:0007669"/>
    <property type="project" value="TreeGrafter"/>
</dbReference>
<dbReference type="Proteomes" id="UP000033647">
    <property type="component" value="Unassembled WGS sequence"/>
</dbReference>
<evidence type="ECO:0000313" key="3">
    <source>
        <dbReference type="Proteomes" id="UP000033647"/>
    </source>
</evidence>
<feature type="region of interest" description="Disordered" evidence="1">
    <location>
        <begin position="83"/>
        <end position="103"/>
    </location>
</feature>
<reference evidence="2 3" key="1">
    <citation type="submission" date="2015-03" db="EMBL/GenBank/DDBJ databases">
        <title>RNA-seq based gene annotation and comparative genomics of four Zymoseptoria species reveal species-specific pathogenicity related genes and transposable element activity.</title>
        <authorList>
            <person name="Grandaubert J."/>
            <person name="Bhattacharyya A."/>
            <person name="Stukenbrock E.H."/>
        </authorList>
    </citation>
    <scope>NUCLEOTIDE SEQUENCE [LARGE SCALE GENOMIC DNA]</scope>
    <source>
        <strain evidence="2 3">Zb18110</strain>
    </source>
</reference>
<feature type="compositionally biased region" description="Basic and acidic residues" evidence="1">
    <location>
        <begin position="214"/>
        <end position="225"/>
    </location>
</feature>
<organism evidence="2 3">
    <name type="scientific">Zymoseptoria brevis</name>
    <dbReference type="NCBI Taxonomy" id="1047168"/>
    <lineage>
        <taxon>Eukaryota</taxon>
        <taxon>Fungi</taxon>
        <taxon>Dikarya</taxon>
        <taxon>Ascomycota</taxon>
        <taxon>Pezizomycotina</taxon>
        <taxon>Dothideomycetes</taxon>
        <taxon>Dothideomycetidae</taxon>
        <taxon>Mycosphaerellales</taxon>
        <taxon>Mycosphaerellaceae</taxon>
        <taxon>Zymoseptoria</taxon>
    </lineage>
</organism>
<dbReference type="AlphaFoldDB" id="A0A0F4GC86"/>
<feature type="compositionally biased region" description="Acidic residues" evidence="1">
    <location>
        <begin position="272"/>
        <end position="291"/>
    </location>
</feature>
<feature type="compositionally biased region" description="Basic and acidic residues" evidence="1">
    <location>
        <begin position="253"/>
        <end position="266"/>
    </location>
</feature>
<protein>
    <recommendedName>
        <fullName evidence="4">Swi5-dependent recombination DNA repair protein 1</fullName>
    </recommendedName>
</protein>
<keyword evidence="3" id="KW-1185">Reference proteome</keyword>
<dbReference type="Gene3D" id="6.10.140.1020">
    <property type="match status" value="1"/>
</dbReference>